<evidence type="ECO:0000256" key="1">
    <source>
        <dbReference type="ARBA" id="ARBA00006249"/>
    </source>
</evidence>
<feature type="chain" id="PRO_5041013679" description="Carboxylic ester hydrolase" evidence="8">
    <location>
        <begin position="23"/>
        <end position="236"/>
    </location>
</feature>
<keyword evidence="2" id="KW-0719">Serine esterase</keyword>
<evidence type="ECO:0000256" key="8">
    <source>
        <dbReference type="RuleBase" id="RU361238"/>
    </source>
</evidence>
<keyword evidence="3" id="KW-0479">Metal-binding</keyword>
<accession>A0A9W9UN41</accession>
<comment type="caution">
    <text evidence="9">The sequence shown here is derived from an EMBL/GenBank/DDBJ whole genome shotgun (WGS) entry which is preliminary data.</text>
</comment>
<keyword evidence="4 8" id="KW-0732">Signal</keyword>
<sequence>MISNYVLLGLSQLLIFVSSAHTHTKACTPDTFASLGLSNINVFSVDAKIDHAHWNTAGTLNAYPAPTNATAKVCQLKVNYTYPSWNDKVTTWISLPVDDWNGQFMGMGGGGWVTGSLGALSQAVFGSYAAASTNGGHDERATVQSWAMTSEGNLNWGNIQDFSSVAIDETASLGKAATKIFYGQSQKYAYWNGCSTGGRQGHILAQRYPTQYDGILAGSPAINWDKFPLAELWPQL</sequence>
<dbReference type="SUPFAM" id="SSF53474">
    <property type="entry name" value="alpha/beta-Hydrolases"/>
    <property type="match status" value="1"/>
</dbReference>
<reference evidence="9" key="2">
    <citation type="journal article" date="2023" name="IMA Fungus">
        <title>Comparative genomic study of the Penicillium genus elucidates a diverse pangenome and 15 lateral gene transfer events.</title>
        <authorList>
            <person name="Petersen C."/>
            <person name="Sorensen T."/>
            <person name="Nielsen M.R."/>
            <person name="Sondergaard T.E."/>
            <person name="Sorensen J.L."/>
            <person name="Fitzpatrick D.A."/>
            <person name="Frisvad J.C."/>
            <person name="Nielsen K.L."/>
        </authorList>
    </citation>
    <scope>NUCLEOTIDE SEQUENCE</scope>
    <source>
        <strain evidence="9">IBT 35675</strain>
    </source>
</reference>
<dbReference type="EMBL" id="JAPZBR010000006">
    <property type="protein sequence ID" value="KAJ5350982.1"/>
    <property type="molecule type" value="Genomic_DNA"/>
</dbReference>
<dbReference type="PANTHER" id="PTHR33938:SF8">
    <property type="entry name" value="CARBOXYLIC ESTER HYDROLASE"/>
    <property type="match status" value="1"/>
</dbReference>
<dbReference type="EC" id="3.1.1.-" evidence="8"/>
<dbReference type="GO" id="GO:0017000">
    <property type="term" value="P:antibiotic biosynthetic process"/>
    <property type="evidence" value="ECO:0007669"/>
    <property type="project" value="UniProtKB-ARBA"/>
</dbReference>
<dbReference type="Pfam" id="PF07519">
    <property type="entry name" value="Tannase"/>
    <property type="match status" value="1"/>
</dbReference>
<keyword evidence="10" id="KW-1185">Reference proteome</keyword>
<feature type="signal peptide" evidence="8">
    <location>
        <begin position="1"/>
        <end position="22"/>
    </location>
</feature>
<dbReference type="Proteomes" id="UP001148299">
    <property type="component" value="Unassembled WGS sequence"/>
</dbReference>
<proteinExistence type="inferred from homology"/>
<evidence type="ECO:0000313" key="9">
    <source>
        <dbReference type="EMBL" id="KAJ5350982.1"/>
    </source>
</evidence>
<dbReference type="InterPro" id="IPR011118">
    <property type="entry name" value="Tannase/feruloyl_esterase"/>
</dbReference>
<evidence type="ECO:0000256" key="6">
    <source>
        <dbReference type="ARBA" id="ARBA00022837"/>
    </source>
</evidence>
<evidence type="ECO:0000256" key="4">
    <source>
        <dbReference type="ARBA" id="ARBA00022729"/>
    </source>
</evidence>
<keyword evidence="5 8" id="KW-0378">Hydrolase</keyword>
<dbReference type="GO" id="GO:0072330">
    <property type="term" value="P:monocarboxylic acid biosynthetic process"/>
    <property type="evidence" value="ECO:0007669"/>
    <property type="project" value="UniProtKB-ARBA"/>
</dbReference>
<dbReference type="GO" id="GO:0046872">
    <property type="term" value="F:metal ion binding"/>
    <property type="evidence" value="ECO:0007669"/>
    <property type="project" value="UniProtKB-KW"/>
</dbReference>
<evidence type="ECO:0000256" key="2">
    <source>
        <dbReference type="ARBA" id="ARBA00022487"/>
    </source>
</evidence>
<reference evidence="9" key="1">
    <citation type="submission" date="2022-12" db="EMBL/GenBank/DDBJ databases">
        <authorList>
            <person name="Petersen C."/>
        </authorList>
    </citation>
    <scope>NUCLEOTIDE SEQUENCE</scope>
    <source>
        <strain evidence="9">IBT 35675</strain>
    </source>
</reference>
<organism evidence="9 10">
    <name type="scientific">Penicillium brevicompactum</name>
    <dbReference type="NCBI Taxonomy" id="5074"/>
    <lineage>
        <taxon>Eukaryota</taxon>
        <taxon>Fungi</taxon>
        <taxon>Dikarya</taxon>
        <taxon>Ascomycota</taxon>
        <taxon>Pezizomycotina</taxon>
        <taxon>Eurotiomycetes</taxon>
        <taxon>Eurotiomycetidae</taxon>
        <taxon>Eurotiales</taxon>
        <taxon>Aspergillaceae</taxon>
        <taxon>Penicillium</taxon>
    </lineage>
</organism>
<dbReference type="AlphaFoldDB" id="A0A9W9UN41"/>
<dbReference type="PANTHER" id="PTHR33938">
    <property type="entry name" value="FERULOYL ESTERASE B-RELATED"/>
    <property type="match status" value="1"/>
</dbReference>
<dbReference type="InterPro" id="IPR029058">
    <property type="entry name" value="AB_hydrolase_fold"/>
</dbReference>
<protein>
    <recommendedName>
        <fullName evidence="8">Carboxylic ester hydrolase</fullName>
        <ecNumber evidence="8">3.1.1.-</ecNumber>
    </recommendedName>
</protein>
<gene>
    <name evidence="9" type="ORF">N7541_008709</name>
</gene>
<evidence type="ECO:0000256" key="5">
    <source>
        <dbReference type="ARBA" id="ARBA00022801"/>
    </source>
</evidence>
<comment type="similarity">
    <text evidence="1 8">Belongs to the tannase family.</text>
</comment>
<keyword evidence="7" id="KW-1015">Disulfide bond</keyword>
<evidence type="ECO:0000256" key="7">
    <source>
        <dbReference type="ARBA" id="ARBA00023157"/>
    </source>
</evidence>
<dbReference type="GO" id="GO:0030600">
    <property type="term" value="F:feruloyl esterase activity"/>
    <property type="evidence" value="ECO:0007669"/>
    <property type="project" value="UniProtKB-ARBA"/>
</dbReference>
<name>A0A9W9UN41_PENBR</name>
<evidence type="ECO:0000313" key="10">
    <source>
        <dbReference type="Proteomes" id="UP001148299"/>
    </source>
</evidence>
<evidence type="ECO:0000256" key="3">
    <source>
        <dbReference type="ARBA" id="ARBA00022723"/>
    </source>
</evidence>
<keyword evidence="6" id="KW-0106">Calcium</keyword>